<keyword evidence="2" id="KW-1185">Reference proteome</keyword>
<dbReference type="eggNOG" id="ENOG5033GTE">
    <property type="taxonomic scope" value="Bacteria"/>
</dbReference>
<sequence length="272" mass="31533">MFHVGRCGSTVVGNLLDQHPKIYWDGEVVFRQYGFNKGQLKPFDTKTFFRQQMLVAGNRFYGFEVKVHPEQQLAILHQTLPQLVNELPELGIEQFIVLERKNYLRRIISAILGSQTKIRHLNLKSKAKLTRTRVDLHQVAFGIVYNPKPLINCLEEIDQTYRQLESLLEDKSSLWLTYEDDILPDPRIAYRKICEFIQVEPMAVDILNQRTNPFPICEIVENYDELEAMLKGTIAILNRMQQAKSSKARYSKGFIFENCHNLNRIAISSSGC</sequence>
<reference evidence="1 2" key="1">
    <citation type="submission" date="2008-07" db="EMBL/GenBank/DDBJ databases">
        <authorList>
            <person name="Tandeau de Marsac N."/>
            <person name="Ferriera S."/>
            <person name="Johnson J."/>
            <person name="Kravitz S."/>
            <person name="Beeson K."/>
            <person name="Sutton G."/>
            <person name="Rogers Y.-H."/>
            <person name="Friedman R."/>
            <person name="Frazier M."/>
            <person name="Venter J.C."/>
        </authorList>
    </citation>
    <scope>NUCLEOTIDE SEQUENCE [LARGE SCALE GENOMIC DNA]</scope>
    <source>
        <strain evidence="1 2">PCC 7420</strain>
    </source>
</reference>
<accession>B4W1M7</accession>
<name>B4W1M7_9CYAN</name>
<dbReference type="Proteomes" id="UP000003835">
    <property type="component" value="Unassembled WGS sequence"/>
</dbReference>
<dbReference type="SUPFAM" id="SSF52540">
    <property type="entry name" value="P-loop containing nucleoside triphosphate hydrolases"/>
    <property type="match status" value="1"/>
</dbReference>
<dbReference type="EMBL" id="DS989868">
    <property type="protein sequence ID" value="EDX71949.1"/>
    <property type="molecule type" value="Genomic_DNA"/>
</dbReference>
<dbReference type="AlphaFoldDB" id="B4W1M7"/>
<dbReference type="InterPro" id="IPR027417">
    <property type="entry name" value="P-loop_NTPase"/>
</dbReference>
<evidence type="ECO:0008006" key="3">
    <source>
        <dbReference type="Google" id="ProtNLM"/>
    </source>
</evidence>
<organism evidence="1 2">
    <name type="scientific">Coleofasciculus chthonoplastes PCC 7420</name>
    <dbReference type="NCBI Taxonomy" id="118168"/>
    <lineage>
        <taxon>Bacteria</taxon>
        <taxon>Bacillati</taxon>
        <taxon>Cyanobacteriota</taxon>
        <taxon>Cyanophyceae</taxon>
        <taxon>Coleofasciculales</taxon>
        <taxon>Coleofasciculaceae</taxon>
        <taxon>Coleofasciculus</taxon>
    </lineage>
</organism>
<dbReference type="Gene3D" id="3.40.50.300">
    <property type="entry name" value="P-loop containing nucleotide triphosphate hydrolases"/>
    <property type="match status" value="1"/>
</dbReference>
<proteinExistence type="predicted"/>
<evidence type="ECO:0000313" key="1">
    <source>
        <dbReference type="EMBL" id="EDX71949.1"/>
    </source>
</evidence>
<gene>
    <name evidence="1" type="ORF">MC7420_5093</name>
</gene>
<dbReference type="HOGENOM" id="CLU_1022004_0_0_3"/>
<dbReference type="STRING" id="118168.MC7420_5093"/>
<evidence type="ECO:0000313" key="2">
    <source>
        <dbReference type="Proteomes" id="UP000003835"/>
    </source>
</evidence>
<protein>
    <recommendedName>
        <fullName evidence="3">Sulfotransferase domain superfamily</fullName>
    </recommendedName>
</protein>